<feature type="transmembrane region" description="Helical" evidence="1">
    <location>
        <begin position="67"/>
        <end position="86"/>
    </location>
</feature>
<feature type="transmembrane region" description="Helical" evidence="1">
    <location>
        <begin position="32"/>
        <end position="55"/>
    </location>
</feature>
<reference evidence="2 3" key="1">
    <citation type="submission" date="2018-04" db="EMBL/GenBank/DDBJ databases">
        <authorList>
            <person name="Go L.Y."/>
            <person name="Mitchell J.A."/>
        </authorList>
    </citation>
    <scope>NUCLEOTIDE SEQUENCE [LARGE SCALE GENOMIC DNA]</scope>
    <source>
        <strain evidence="2">ULC066bin1</strain>
    </source>
</reference>
<reference evidence="2 3" key="2">
    <citation type="submission" date="2018-06" db="EMBL/GenBank/DDBJ databases">
        <title>Metagenomic assembly of (sub)arctic Cyanobacteria and their associated microbiome from non-axenic cultures.</title>
        <authorList>
            <person name="Baurain D."/>
        </authorList>
    </citation>
    <scope>NUCLEOTIDE SEQUENCE [LARGE SCALE GENOMIC DNA]</scope>
    <source>
        <strain evidence="2">ULC066bin1</strain>
    </source>
</reference>
<keyword evidence="1" id="KW-1133">Transmembrane helix</keyword>
<accession>A0A2W4Y9M1</accession>
<dbReference type="AlphaFoldDB" id="A0A2W4Y9M1"/>
<protein>
    <submittedName>
        <fullName evidence="2">Uncharacterized protein</fullName>
    </submittedName>
</protein>
<feature type="transmembrane region" description="Helical" evidence="1">
    <location>
        <begin position="106"/>
        <end position="124"/>
    </location>
</feature>
<dbReference type="EMBL" id="QBML01000003">
    <property type="protein sequence ID" value="PZO44131.1"/>
    <property type="molecule type" value="Genomic_DNA"/>
</dbReference>
<sequence length="187" mass="21416">MTSTHNHLYESAFYSADLAIKSNNNMTLPNSFLFPAESLLPAIAAAFFLMFSIYILAKDARPVKNGWIFPAALSILFLLFSLKAIASEGLLGFWFEHTDSLWGNQVWFDLLLGVGIGWYLIVPIPRYASIPLVRTHCLHWLYRFLSDDRTPTILTGLCCGRFIDCRITQRLYLAISLTHRLIWLIRE</sequence>
<gene>
    <name evidence="2" type="ORF">DCF19_02695</name>
</gene>
<dbReference type="Proteomes" id="UP000249467">
    <property type="component" value="Unassembled WGS sequence"/>
</dbReference>
<organism evidence="2 3">
    <name type="scientific">Pseudanabaena frigida</name>
    <dbReference type="NCBI Taxonomy" id="945775"/>
    <lineage>
        <taxon>Bacteria</taxon>
        <taxon>Bacillati</taxon>
        <taxon>Cyanobacteriota</taxon>
        <taxon>Cyanophyceae</taxon>
        <taxon>Pseudanabaenales</taxon>
        <taxon>Pseudanabaenaceae</taxon>
        <taxon>Pseudanabaena</taxon>
    </lineage>
</organism>
<proteinExistence type="predicted"/>
<keyword evidence="1" id="KW-0812">Transmembrane</keyword>
<comment type="caution">
    <text evidence="2">The sequence shown here is derived from an EMBL/GenBank/DDBJ whole genome shotgun (WGS) entry which is preliminary data.</text>
</comment>
<evidence type="ECO:0000313" key="3">
    <source>
        <dbReference type="Proteomes" id="UP000249467"/>
    </source>
</evidence>
<evidence type="ECO:0000256" key="1">
    <source>
        <dbReference type="SAM" id="Phobius"/>
    </source>
</evidence>
<evidence type="ECO:0000313" key="2">
    <source>
        <dbReference type="EMBL" id="PZO44131.1"/>
    </source>
</evidence>
<name>A0A2W4Y9M1_9CYAN</name>
<keyword evidence="1" id="KW-0472">Membrane</keyword>